<feature type="transmembrane region" description="Helical" evidence="8">
    <location>
        <begin position="294"/>
        <end position="313"/>
    </location>
</feature>
<keyword evidence="4 8" id="KW-0812">Transmembrane</keyword>
<evidence type="ECO:0000256" key="2">
    <source>
        <dbReference type="ARBA" id="ARBA00022475"/>
    </source>
</evidence>
<dbReference type="HOGENOM" id="CLU_023982_2_4_6"/>
<keyword evidence="5 8" id="KW-1133">Transmembrane helix</keyword>
<evidence type="ECO:0000256" key="7">
    <source>
        <dbReference type="PIRSR" id="PIRSR600715-1"/>
    </source>
</evidence>
<evidence type="ECO:0000256" key="8">
    <source>
        <dbReference type="SAM" id="Phobius"/>
    </source>
</evidence>
<organism evidence="9 10">
    <name type="scientific">Acinetobacter colistiniresistens</name>
    <dbReference type="NCBI Taxonomy" id="280145"/>
    <lineage>
        <taxon>Bacteria</taxon>
        <taxon>Pseudomonadati</taxon>
        <taxon>Pseudomonadota</taxon>
        <taxon>Gammaproteobacteria</taxon>
        <taxon>Moraxellales</taxon>
        <taxon>Moraxellaceae</taxon>
        <taxon>Acinetobacter</taxon>
    </lineage>
</organism>
<dbReference type="PANTHER" id="PTHR22926">
    <property type="entry name" value="PHOSPHO-N-ACETYLMURAMOYL-PENTAPEPTIDE-TRANSFERASE"/>
    <property type="match status" value="1"/>
</dbReference>
<keyword evidence="7" id="KW-0460">Magnesium</keyword>
<dbReference type="GO" id="GO:0016780">
    <property type="term" value="F:phosphotransferase activity, for other substituted phosphate groups"/>
    <property type="evidence" value="ECO:0007669"/>
    <property type="project" value="InterPro"/>
</dbReference>
<proteinExistence type="predicted"/>
<gene>
    <name evidence="9" type="ORF">F889_00062</name>
</gene>
<evidence type="ECO:0000256" key="6">
    <source>
        <dbReference type="ARBA" id="ARBA00023136"/>
    </source>
</evidence>
<dbReference type="AlphaFoldDB" id="N9R394"/>
<keyword evidence="2" id="KW-1003">Cell membrane</keyword>
<dbReference type="PATRIC" id="fig|1217695.3.peg.55"/>
<feature type="transmembrane region" description="Helical" evidence="8">
    <location>
        <begin position="216"/>
        <end position="239"/>
    </location>
</feature>
<comment type="caution">
    <text evidence="9">The sequence shown here is derived from an EMBL/GenBank/DDBJ whole genome shotgun (WGS) entry which is preliminary data.</text>
</comment>
<keyword evidence="3" id="KW-0808">Transferase</keyword>
<dbReference type="RefSeq" id="WP_005269199.1">
    <property type="nucleotide sequence ID" value="NZ_KB850193.1"/>
</dbReference>
<feature type="transmembrane region" description="Helical" evidence="8">
    <location>
        <begin position="67"/>
        <end position="82"/>
    </location>
</feature>
<sequence length="325" mass="36512">MKILIFSILCGWFLTWCMRKIARKLGFMAKPNPLNPSHIYPVAYMGGVAVSFTIIIFYFLYTTEWDLFWVVGLLGFLLVGIWDDLYTPKPLLKFLIQSICALITAFSYGVWLTNIPSVLQIGFTAFILLFSVNAVNLTDVSDGLVASLGIIICLALSLLLPHSIEVISISCTGALIGFLFWNKAPASIYLGDAGSHVIGATIALLCLEAYKNTPTINTAISLILFVSIFIFELFLLFIVRYKKNIPFWQGSPDHFALRLQAAGFSRQQTAILAALANIYVVTLGLLNIKYPQCLWLWLWLYVIVAYYSLHFLLKWNVTLPTNKKL</sequence>
<comment type="subcellular location">
    <subcellularLocation>
        <location evidence="1">Cell membrane</location>
        <topology evidence="1">Multi-pass membrane protein</topology>
    </subcellularLocation>
</comment>
<evidence type="ECO:0008006" key="11">
    <source>
        <dbReference type="Google" id="ProtNLM"/>
    </source>
</evidence>
<dbReference type="CDD" id="cd06853">
    <property type="entry name" value="GT_WecA_like"/>
    <property type="match status" value="1"/>
</dbReference>
<dbReference type="EMBL" id="APRZ01000002">
    <property type="protein sequence ID" value="ENX36811.1"/>
    <property type="molecule type" value="Genomic_DNA"/>
</dbReference>
<dbReference type="Pfam" id="PF00953">
    <property type="entry name" value="Glycos_transf_4"/>
    <property type="match status" value="1"/>
</dbReference>
<evidence type="ECO:0000313" key="9">
    <source>
        <dbReference type="EMBL" id="ENX36811.1"/>
    </source>
</evidence>
<dbReference type="OrthoDB" id="9783652at2"/>
<dbReference type="GO" id="GO:0005886">
    <property type="term" value="C:plasma membrane"/>
    <property type="evidence" value="ECO:0007669"/>
    <property type="project" value="UniProtKB-SubCell"/>
</dbReference>
<feature type="transmembrane region" description="Helical" evidence="8">
    <location>
        <begin position="94"/>
        <end position="111"/>
    </location>
</feature>
<dbReference type="GO" id="GO:0046872">
    <property type="term" value="F:metal ion binding"/>
    <property type="evidence" value="ECO:0007669"/>
    <property type="project" value="UniProtKB-KW"/>
</dbReference>
<dbReference type="GO" id="GO:0009103">
    <property type="term" value="P:lipopolysaccharide biosynthetic process"/>
    <property type="evidence" value="ECO:0007669"/>
    <property type="project" value="TreeGrafter"/>
</dbReference>
<feature type="transmembrane region" description="Helical" evidence="8">
    <location>
        <begin position="188"/>
        <end position="210"/>
    </location>
</feature>
<dbReference type="GO" id="GO:0044038">
    <property type="term" value="P:cell wall macromolecule biosynthetic process"/>
    <property type="evidence" value="ECO:0007669"/>
    <property type="project" value="TreeGrafter"/>
</dbReference>
<dbReference type="PANTHER" id="PTHR22926:SF3">
    <property type="entry name" value="UNDECAPRENYL-PHOSPHATE ALPHA-N-ACETYLGLUCOSAMINYL 1-PHOSPHATE TRANSFERASE"/>
    <property type="match status" value="1"/>
</dbReference>
<dbReference type="Proteomes" id="UP000013009">
    <property type="component" value="Unassembled WGS sequence"/>
</dbReference>
<comment type="cofactor">
    <cofactor evidence="7">
        <name>Mg(2+)</name>
        <dbReference type="ChEBI" id="CHEBI:18420"/>
    </cofactor>
</comment>
<feature type="transmembrane region" description="Helical" evidence="8">
    <location>
        <begin position="148"/>
        <end position="181"/>
    </location>
</feature>
<dbReference type="InterPro" id="IPR000715">
    <property type="entry name" value="Glycosyl_transferase_4"/>
</dbReference>
<evidence type="ECO:0000313" key="10">
    <source>
        <dbReference type="Proteomes" id="UP000013009"/>
    </source>
</evidence>
<feature type="transmembrane region" description="Helical" evidence="8">
    <location>
        <begin position="118"/>
        <end position="136"/>
    </location>
</feature>
<keyword evidence="7" id="KW-0479">Metal-binding</keyword>
<feature type="binding site" evidence="7">
    <location>
        <position position="192"/>
    </location>
    <ligand>
        <name>Mg(2+)</name>
        <dbReference type="ChEBI" id="CHEBI:18420"/>
    </ligand>
</feature>
<protein>
    <recommendedName>
        <fullName evidence="11">Undecaprenyl/decaprenyl-phosphate alpha-N-acetylglucosaminyl 1-phosphate transferase</fullName>
    </recommendedName>
</protein>
<keyword evidence="10" id="KW-1185">Reference proteome</keyword>
<keyword evidence="6 8" id="KW-0472">Membrane</keyword>
<feature type="transmembrane region" description="Helical" evidence="8">
    <location>
        <begin position="43"/>
        <end position="60"/>
    </location>
</feature>
<reference evidence="9 10" key="1">
    <citation type="submission" date="2013-02" db="EMBL/GenBank/DDBJ databases">
        <title>The Genome Sequence of Acinetobacter sp. NIPH 1859.</title>
        <authorList>
            <consortium name="The Broad Institute Genome Sequencing Platform"/>
            <consortium name="The Broad Institute Genome Sequencing Center for Infectious Disease"/>
            <person name="Cerqueira G."/>
            <person name="Feldgarden M."/>
            <person name="Courvalin P."/>
            <person name="Perichon B."/>
            <person name="Grillot-Courvalin C."/>
            <person name="Clermont D."/>
            <person name="Rocha E."/>
            <person name="Yoon E.-J."/>
            <person name="Nemec A."/>
            <person name="Walker B."/>
            <person name="Young S.K."/>
            <person name="Zeng Q."/>
            <person name="Gargeya S."/>
            <person name="Fitzgerald M."/>
            <person name="Haas B."/>
            <person name="Abouelleil A."/>
            <person name="Alvarado L."/>
            <person name="Arachchi H.M."/>
            <person name="Berlin A.M."/>
            <person name="Chapman S.B."/>
            <person name="Dewar J."/>
            <person name="Goldberg J."/>
            <person name="Griggs A."/>
            <person name="Gujja S."/>
            <person name="Hansen M."/>
            <person name="Howarth C."/>
            <person name="Imamovic A."/>
            <person name="Larimer J."/>
            <person name="McCowan C."/>
            <person name="Murphy C."/>
            <person name="Neiman D."/>
            <person name="Pearson M."/>
            <person name="Priest M."/>
            <person name="Roberts A."/>
            <person name="Saif S."/>
            <person name="Shea T."/>
            <person name="Sisk P."/>
            <person name="Sykes S."/>
            <person name="Wortman J."/>
            <person name="Nusbaum C."/>
            <person name="Birren B."/>
        </authorList>
    </citation>
    <scope>NUCLEOTIDE SEQUENCE [LARGE SCALE GENOMIC DNA]</scope>
    <source>
        <strain evidence="9 10">NIPH 1859</strain>
    </source>
</reference>
<evidence type="ECO:0000256" key="4">
    <source>
        <dbReference type="ARBA" id="ARBA00022692"/>
    </source>
</evidence>
<evidence type="ECO:0000256" key="3">
    <source>
        <dbReference type="ARBA" id="ARBA00022679"/>
    </source>
</evidence>
<feature type="binding site" evidence="7">
    <location>
        <position position="136"/>
    </location>
    <ligand>
        <name>Mg(2+)</name>
        <dbReference type="ChEBI" id="CHEBI:18420"/>
    </ligand>
</feature>
<feature type="transmembrane region" description="Helical" evidence="8">
    <location>
        <begin position="269"/>
        <end position="288"/>
    </location>
</feature>
<dbReference type="GO" id="GO:0071555">
    <property type="term" value="P:cell wall organization"/>
    <property type="evidence" value="ECO:0007669"/>
    <property type="project" value="TreeGrafter"/>
</dbReference>
<evidence type="ECO:0000256" key="5">
    <source>
        <dbReference type="ARBA" id="ARBA00022989"/>
    </source>
</evidence>
<evidence type="ECO:0000256" key="1">
    <source>
        <dbReference type="ARBA" id="ARBA00004651"/>
    </source>
</evidence>
<accession>N9R394</accession>
<name>N9R394_9GAMM</name>